<protein>
    <submittedName>
        <fullName evidence="4">CUB domain containing protein</fullName>
    </submittedName>
</protein>
<dbReference type="Proteomes" id="UP000292052">
    <property type="component" value="Unassembled WGS sequence"/>
</dbReference>
<proteinExistence type="predicted"/>
<dbReference type="Gene3D" id="2.60.120.290">
    <property type="entry name" value="Spermadhesin, CUB domain"/>
    <property type="match status" value="1"/>
</dbReference>
<feature type="domain" description="CUB" evidence="3">
    <location>
        <begin position="47"/>
        <end position="162"/>
    </location>
</feature>
<dbReference type="SUPFAM" id="SSF49854">
    <property type="entry name" value="Spermadhesin, CUB domain"/>
    <property type="match status" value="1"/>
</dbReference>
<dbReference type="EMBL" id="QDEB01028493">
    <property type="protein sequence ID" value="RZC40154.1"/>
    <property type="molecule type" value="Genomic_DNA"/>
</dbReference>
<keyword evidence="1" id="KW-1015">Disulfide bond</keyword>
<name>A0A482W500_ASBVE</name>
<gene>
    <name evidence="4" type="ORF">BDFB_013190</name>
</gene>
<dbReference type="CDD" id="cd00041">
    <property type="entry name" value="CUB"/>
    <property type="match status" value="1"/>
</dbReference>
<feature type="non-terminal residue" evidence="4">
    <location>
        <position position="1"/>
    </location>
</feature>
<keyword evidence="5" id="KW-1185">Reference proteome</keyword>
<dbReference type="InterPro" id="IPR035914">
    <property type="entry name" value="Sperma_CUB_dom_sf"/>
</dbReference>
<dbReference type="OrthoDB" id="446173at2759"/>
<organism evidence="4 5">
    <name type="scientific">Asbolus verrucosus</name>
    <name type="common">Desert ironclad beetle</name>
    <dbReference type="NCBI Taxonomy" id="1661398"/>
    <lineage>
        <taxon>Eukaryota</taxon>
        <taxon>Metazoa</taxon>
        <taxon>Ecdysozoa</taxon>
        <taxon>Arthropoda</taxon>
        <taxon>Hexapoda</taxon>
        <taxon>Insecta</taxon>
        <taxon>Pterygota</taxon>
        <taxon>Neoptera</taxon>
        <taxon>Endopterygota</taxon>
        <taxon>Coleoptera</taxon>
        <taxon>Polyphaga</taxon>
        <taxon>Cucujiformia</taxon>
        <taxon>Tenebrionidae</taxon>
        <taxon>Pimeliinae</taxon>
        <taxon>Asbolus</taxon>
    </lineage>
</organism>
<reference evidence="4 5" key="1">
    <citation type="submission" date="2017-03" db="EMBL/GenBank/DDBJ databases">
        <title>Genome of the blue death feigning beetle - Asbolus verrucosus.</title>
        <authorList>
            <person name="Rider S.D."/>
        </authorList>
    </citation>
    <scope>NUCLEOTIDE SEQUENCE [LARGE SCALE GENOMIC DNA]</scope>
    <source>
        <strain evidence="4">Butters</strain>
        <tissue evidence="4">Head and leg muscle</tissue>
    </source>
</reference>
<dbReference type="InterPro" id="IPR000859">
    <property type="entry name" value="CUB_dom"/>
</dbReference>
<evidence type="ECO:0000313" key="5">
    <source>
        <dbReference type="Proteomes" id="UP000292052"/>
    </source>
</evidence>
<evidence type="ECO:0000256" key="1">
    <source>
        <dbReference type="ARBA" id="ARBA00023157"/>
    </source>
</evidence>
<accession>A0A482W500</accession>
<sequence>GQAVETEKCGKSIGNSWECFYGNGVSAGDIAAEIPEIQAEVGPYCRCGCVVHLGQAKPKRLLATSSQSCPGRTFWLIQADEEFIIQFKVEQFHLPCGTQWLKVRDGSSLSANLLADLSGAADTTPSVVNSTGPNLLLEFFSDEIAAGGQICGGGFLAHASQISTGLKYR</sequence>
<evidence type="ECO:0000259" key="3">
    <source>
        <dbReference type="PROSITE" id="PS01180"/>
    </source>
</evidence>
<evidence type="ECO:0000256" key="2">
    <source>
        <dbReference type="PROSITE-ProRule" id="PRU00059"/>
    </source>
</evidence>
<comment type="caution">
    <text evidence="2">Lacks conserved residue(s) required for the propagation of feature annotation.</text>
</comment>
<dbReference type="PROSITE" id="PS01180">
    <property type="entry name" value="CUB"/>
    <property type="match status" value="1"/>
</dbReference>
<dbReference type="Pfam" id="PF00431">
    <property type="entry name" value="CUB"/>
    <property type="match status" value="1"/>
</dbReference>
<comment type="caution">
    <text evidence="4">The sequence shown here is derived from an EMBL/GenBank/DDBJ whole genome shotgun (WGS) entry which is preliminary data.</text>
</comment>
<evidence type="ECO:0000313" key="4">
    <source>
        <dbReference type="EMBL" id="RZC40154.1"/>
    </source>
</evidence>
<dbReference type="AlphaFoldDB" id="A0A482W500"/>